<dbReference type="PROSITE" id="PS51131">
    <property type="entry name" value="ZN_HOOK"/>
    <property type="match status" value="1"/>
</dbReference>
<evidence type="ECO:0000313" key="14">
    <source>
        <dbReference type="Proteomes" id="UP000192050"/>
    </source>
</evidence>
<evidence type="ECO:0000259" key="11">
    <source>
        <dbReference type="PROSITE" id="PS51131"/>
    </source>
</evidence>
<dbReference type="InterPro" id="IPR038729">
    <property type="entry name" value="Rad50/SbcC_AAA"/>
</dbReference>
<feature type="binding site" evidence="9">
    <location>
        <position position="138"/>
    </location>
    <ligand>
        <name>ATP</name>
        <dbReference type="ChEBI" id="CHEBI:30616"/>
    </ligand>
</feature>
<accession>A0A1V0N5M6</accession>
<keyword evidence="1 9" id="KW-0479">Metal-binding</keyword>
<keyword evidence="5 9" id="KW-0862">Zinc</keyword>
<dbReference type="Pfam" id="PF13476">
    <property type="entry name" value="AAA_23"/>
    <property type="match status" value="1"/>
</dbReference>
<dbReference type="AlphaFoldDB" id="A0A1V0N5M6"/>
<feature type="coiled-coil region" evidence="9">
    <location>
        <begin position="408"/>
        <end position="449"/>
    </location>
</feature>
<gene>
    <name evidence="9" type="primary">rad50</name>
    <name evidence="12" type="ORF">FAD_1563</name>
    <name evidence="13" type="ORF">HLB00_00995</name>
</gene>
<feature type="coiled-coil region" evidence="9">
    <location>
        <begin position="697"/>
        <end position="738"/>
    </location>
</feature>
<dbReference type="GO" id="GO:0005524">
    <property type="term" value="F:ATP binding"/>
    <property type="evidence" value="ECO:0007669"/>
    <property type="project" value="UniProtKB-UniRule"/>
</dbReference>
<evidence type="ECO:0000256" key="6">
    <source>
        <dbReference type="ARBA" id="ARBA00022840"/>
    </source>
</evidence>
<dbReference type="PANTHER" id="PTHR32114">
    <property type="entry name" value="ABC TRANSPORTER ABCH.3"/>
    <property type="match status" value="1"/>
</dbReference>
<evidence type="ECO:0000256" key="3">
    <source>
        <dbReference type="ARBA" id="ARBA00022763"/>
    </source>
</evidence>
<feature type="coiled-coil region" evidence="9">
    <location>
        <begin position="482"/>
        <end position="575"/>
    </location>
</feature>
<organism evidence="12 14">
    <name type="scientific">Ferroplasma acidiphilum</name>
    <dbReference type="NCBI Taxonomy" id="74969"/>
    <lineage>
        <taxon>Archaea</taxon>
        <taxon>Methanobacteriati</taxon>
        <taxon>Thermoplasmatota</taxon>
        <taxon>Thermoplasmata</taxon>
        <taxon>Thermoplasmatales</taxon>
        <taxon>Ferroplasmaceae</taxon>
        <taxon>Ferroplasma</taxon>
    </lineage>
</organism>
<evidence type="ECO:0000256" key="5">
    <source>
        <dbReference type="ARBA" id="ARBA00022833"/>
    </source>
</evidence>
<feature type="coiled-coil region" evidence="9">
    <location>
        <begin position="628"/>
        <end position="669"/>
    </location>
</feature>
<dbReference type="HAMAP" id="MF_00449">
    <property type="entry name" value="RAD50"/>
    <property type="match status" value="1"/>
</dbReference>
<feature type="binding site" evidence="9 10">
    <location>
        <position position="452"/>
    </location>
    <ligand>
        <name>Zn(2+)</name>
        <dbReference type="ChEBI" id="CHEBI:29105"/>
    </ligand>
</feature>
<comment type="caution">
    <text evidence="9">Lacks conserved residue(s) required for the propagation of feature annotation.</text>
</comment>
<evidence type="ECO:0000256" key="7">
    <source>
        <dbReference type="ARBA" id="ARBA00023054"/>
    </source>
</evidence>
<comment type="cofactor">
    <cofactor evidence="9">
        <name>Zn(2+)</name>
        <dbReference type="ChEBI" id="CHEBI:29105"/>
    </cofactor>
    <text evidence="9">Binds 1 zinc ion per homodimer.</text>
</comment>
<dbReference type="EMBL" id="JABGBP010000027">
    <property type="protein sequence ID" value="NOL59416.1"/>
    <property type="molecule type" value="Genomic_DNA"/>
</dbReference>
<proteinExistence type="inferred from homology"/>
<evidence type="ECO:0000313" key="12">
    <source>
        <dbReference type="EMBL" id="ARD85411.1"/>
    </source>
</evidence>
<dbReference type="GO" id="GO:0008270">
    <property type="term" value="F:zinc ion binding"/>
    <property type="evidence" value="ECO:0007669"/>
    <property type="project" value="UniProtKB-UniRule"/>
</dbReference>
<feature type="binding site" evidence="9">
    <location>
        <begin position="32"/>
        <end position="38"/>
    </location>
    <ligand>
        <name>ATP</name>
        <dbReference type="ChEBI" id="CHEBI:30616"/>
    </ligand>
</feature>
<evidence type="ECO:0000256" key="9">
    <source>
        <dbReference type="HAMAP-Rule" id="MF_00449"/>
    </source>
</evidence>
<protein>
    <recommendedName>
        <fullName evidence="9">DNA double-strand break repair Rad50 ATPase</fullName>
    </recommendedName>
</protein>
<evidence type="ECO:0000313" key="15">
    <source>
        <dbReference type="Proteomes" id="UP000546917"/>
    </source>
</evidence>
<dbReference type="InterPro" id="IPR022982">
    <property type="entry name" value="Rad50_ATPase_archaeal"/>
</dbReference>
<name>A0A1V0N5M6_9ARCH</name>
<comment type="domain">
    <text evidence="9">The two conserved Cys that bind zinc constitute the zinc-hook, which separates the large intramolecular coiled coil regions. The 2 Cys residues coordinate one molecule of zinc with the help of the 2 Cys residues of the zinc-hook of another Rad50 molecule, thereby forming a V-shaped homodimer.</text>
</comment>
<evidence type="ECO:0000256" key="1">
    <source>
        <dbReference type="ARBA" id="ARBA00022723"/>
    </source>
</evidence>
<dbReference type="GO" id="GO:0006302">
    <property type="term" value="P:double-strand break repair"/>
    <property type="evidence" value="ECO:0007669"/>
    <property type="project" value="UniProtKB-UniRule"/>
</dbReference>
<keyword evidence="7 9" id="KW-0175">Coiled coil</keyword>
<reference evidence="13 15" key="2">
    <citation type="submission" date="2020-05" db="EMBL/GenBank/DDBJ databases">
        <authorList>
            <person name="Zhang R."/>
        </authorList>
    </citation>
    <scope>NUCLEOTIDE SEQUENCE [LARGE SCALE GENOMIC DNA]</scope>
    <source>
        <strain evidence="13 15">DSM 28986</strain>
    </source>
</reference>
<dbReference type="STRING" id="74969.FAD_1563"/>
<comment type="subunit">
    <text evidence="9">Homodimer. Forms a heterotetramer composed of two Mre11 subunits and two Rad50 subunits.</text>
</comment>
<reference evidence="12 14" key="1">
    <citation type="submission" date="2011-10" db="EMBL/GenBank/DDBJ databases">
        <title>Metabolic and evolutionary patterns in the extreme acidophile Ferroplasma acidiphilum.</title>
        <authorList>
            <person name="Golyshina O.V."/>
            <person name="Kozyavkin S.A."/>
            <person name="Tatusov R.L."/>
            <person name="Slesarev A.I."/>
            <person name="Golyshin P.N."/>
        </authorList>
    </citation>
    <scope>NUCLEOTIDE SEQUENCE [LARGE SCALE GENOMIC DNA]</scope>
    <source>
        <strain evidence="12">Berkeley</strain>
        <strain evidence="14">Y</strain>
    </source>
</reference>
<evidence type="ECO:0000313" key="13">
    <source>
        <dbReference type="EMBL" id="NOL59416.1"/>
    </source>
</evidence>
<dbReference type="InterPro" id="IPR027417">
    <property type="entry name" value="P-loop_NTPase"/>
</dbReference>
<comment type="function">
    <text evidence="9">Part of the Rad50/Mre11 complex, which is involved in the early steps of DNA double-strand break (DSB) repair. The complex may facilitate opening of the processed DNA ends to aid in the recruitment of HerA and NurA. Rad50 controls the balance between DNA end bridging and DNA resection via ATP-dependent structural rearrangements of the Rad50/Mre11 complex.</text>
</comment>
<dbReference type="PANTHER" id="PTHR32114:SF2">
    <property type="entry name" value="ABC TRANSPORTER ABCH.3"/>
    <property type="match status" value="1"/>
</dbReference>
<dbReference type="Gene3D" id="3.40.50.300">
    <property type="entry name" value="P-loop containing nucleotide triphosphate hydrolases"/>
    <property type="match status" value="2"/>
</dbReference>
<evidence type="ECO:0000256" key="8">
    <source>
        <dbReference type="ARBA" id="ARBA00023204"/>
    </source>
</evidence>
<evidence type="ECO:0000256" key="10">
    <source>
        <dbReference type="PROSITE-ProRule" id="PRU00471"/>
    </source>
</evidence>
<dbReference type="GO" id="GO:0016887">
    <property type="term" value="F:ATP hydrolysis activity"/>
    <property type="evidence" value="ECO:0007669"/>
    <property type="project" value="UniProtKB-UniRule"/>
</dbReference>
<evidence type="ECO:0000256" key="4">
    <source>
        <dbReference type="ARBA" id="ARBA00022801"/>
    </source>
</evidence>
<dbReference type="OrthoDB" id="25344at2157"/>
<keyword evidence="6 9" id="KW-0067">ATP-binding</keyword>
<feature type="binding site" evidence="9 10">
    <location>
        <position position="455"/>
    </location>
    <ligand>
        <name>Zn(2+)</name>
        <dbReference type="ChEBI" id="CHEBI:29105"/>
    </ligand>
</feature>
<dbReference type="RefSeq" id="WP_009886705.1">
    <property type="nucleotide sequence ID" value="NZ_CP015363.1"/>
</dbReference>
<dbReference type="Proteomes" id="UP000546917">
    <property type="component" value="Unassembled WGS sequence"/>
</dbReference>
<comment type="similarity">
    <text evidence="9">Belongs to the SMC family. RAD50 subfamily.</text>
</comment>
<dbReference type="GeneID" id="16024834"/>
<dbReference type="SUPFAM" id="SSF52540">
    <property type="entry name" value="P-loop containing nucleoside triphosphate hydrolases"/>
    <property type="match status" value="1"/>
</dbReference>
<keyword evidence="2 9" id="KW-0547">Nucleotide-binding</keyword>
<keyword evidence="14" id="KW-1185">Reference proteome</keyword>
<keyword evidence="4 9" id="KW-0378">Hydrolase</keyword>
<evidence type="ECO:0000256" key="2">
    <source>
        <dbReference type="ARBA" id="ARBA00022741"/>
    </source>
</evidence>
<dbReference type="Gene3D" id="1.10.287.510">
    <property type="entry name" value="Helix hairpin bin"/>
    <property type="match status" value="1"/>
</dbReference>
<sequence>MIIESIKIINFLSHENTEITFEQGINIITGKNGAGKTSILDAIKFALFAESRNNEKNNELIKKGKNYFEITLNFNVNGEHYEVYRHFGLKKAKNAERLASVKKNGVIVAETYEGVNVEITKILNVSREVFKNSVFVEQGQMDSLISGTPKERKTIFSDIIGLTSLSRSADRLREIIGAFREEMILLQNSSERLDQAKKDIEKFKEEKKTAFESMSRAKIESEKYYGELEELKAKQKERDRYITVIENIKANISKYLDEIKEREGQSVELSAKISEITSIEKRVTELQENPYYKKMDFINRYFLEKSGMDSAAKDMEKANKRLSEYSDYAGKLEKLSEYHKKYSDMHDKYTLNSEKIKESRKMHEEYLSASSNIQSMVDRLNKMKNYVDNYLKSSGLSLEDIQNFRPIREKINREISEKTSRISEIKSNVASYSKTLTEVRENMETLKGKSTCPLCGTNLTPDHMESISKEYDEKAGQIIGDIEKLKLEKNSVESDQEKLKDRYKIFGSQEIETAASYINEIKSLETEKKELENTIENASKGHELFNVLSAENENLEKAIKELQQYENEYIRYSSIISGMDPGAIKKEIEAAGESFTTFKNRINELLSQIGFVPEYNEYQNTGKISSEINRLKTEVERSREMKSKLESIKDEIENRKKSIEGLRIEMENKQSAMHQYDGIDEQAGNIESRYKSAYQENIKMKTLVDSYTERIEETEENAKNLEQDAEKYKKTREAISTLGKIREAFDYNGIQSIIRKDASASMTNLTRKYLQSFNLDFDDISIDENFDIKVTQNSMEQTLESLSGGEKTALAIAIRLSVTEYVLEIISIIIMDEPTNFLDEDRRNNLKDIILYSLKGENIVPQMIMITHHSELISVADASYEIIKTAGTSRVISS</sequence>
<dbReference type="EMBL" id="CP015363">
    <property type="protein sequence ID" value="ARD85411.1"/>
    <property type="molecule type" value="Genomic_DNA"/>
</dbReference>
<dbReference type="SUPFAM" id="SSF75712">
    <property type="entry name" value="Rad50 coiled-coil Zn hook"/>
    <property type="match status" value="1"/>
</dbReference>
<dbReference type="InterPro" id="IPR013134">
    <property type="entry name" value="Zn_hook_RAD50"/>
</dbReference>
<keyword evidence="8 9" id="KW-0234">DNA repair</keyword>
<dbReference type="Pfam" id="PF04423">
    <property type="entry name" value="Rad50_zn_hook"/>
    <property type="match status" value="1"/>
</dbReference>
<dbReference type="KEGG" id="fai:FAD_1563"/>
<feature type="coiled-coil region" evidence="9">
    <location>
        <begin position="186"/>
        <end position="289"/>
    </location>
</feature>
<dbReference type="Proteomes" id="UP000192050">
    <property type="component" value="Chromosome"/>
</dbReference>
<feature type="domain" description="Zinc-hook" evidence="11">
    <location>
        <begin position="401"/>
        <end position="504"/>
    </location>
</feature>
<keyword evidence="3 9" id="KW-0227">DNA damage</keyword>
<dbReference type="GeneID" id="31677054"/>